<keyword evidence="2" id="KW-1185">Reference proteome</keyword>
<comment type="caution">
    <text evidence="1">The sequence shown here is derived from an EMBL/GenBank/DDBJ whole genome shotgun (WGS) entry which is preliminary data.</text>
</comment>
<dbReference type="EMBL" id="MU864970">
    <property type="protein sequence ID" value="KAK4462586.1"/>
    <property type="molecule type" value="Genomic_DNA"/>
</dbReference>
<evidence type="ECO:0000313" key="1">
    <source>
        <dbReference type="EMBL" id="KAK4462586.1"/>
    </source>
</evidence>
<reference evidence="1" key="1">
    <citation type="journal article" date="2023" name="Mol. Phylogenet. Evol.">
        <title>Genome-scale phylogeny and comparative genomics of the fungal order Sordariales.</title>
        <authorList>
            <person name="Hensen N."/>
            <person name="Bonometti L."/>
            <person name="Westerberg I."/>
            <person name="Brannstrom I.O."/>
            <person name="Guillou S."/>
            <person name="Cros-Aarteil S."/>
            <person name="Calhoun S."/>
            <person name="Haridas S."/>
            <person name="Kuo A."/>
            <person name="Mondo S."/>
            <person name="Pangilinan J."/>
            <person name="Riley R."/>
            <person name="LaButti K."/>
            <person name="Andreopoulos B."/>
            <person name="Lipzen A."/>
            <person name="Chen C."/>
            <person name="Yan M."/>
            <person name="Daum C."/>
            <person name="Ng V."/>
            <person name="Clum A."/>
            <person name="Steindorff A."/>
            <person name="Ohm R.A."/>
            <person name="Martin F."/>
            <person name="Silar P."/>
            <person name="Natvig D.O."/>
            <person name="Lalanne C."/>
            <person name="Gautier V."/>
            <person name="Ament-Velasquez S.L."/>
            <person name="Kruys A."/>
            <person name="Hutchinson M.I."/>
            <person name="Powell A.J."/>
            <person name="Barry K."/>
            <person name="Miller A.N."/>
            <person name="Grigoriev I.V."/>
            <person name="Debuchy R."/>
            <person name="Gladieux P."/>
            <person name="Hiltunen Thoren M."/>
            <person name="Johannesson H."/>
        </authorList>
    </citation>
    <scope>NUCLEOTIDE SEQUENCE</scope>
    <source>
        <strain evidence="1">PSN324</strain>
    </source>
</reference>
<dbReference type="AlphaFoldDB" id="A0AAV9HS74"/>
<protein>
    <submittedName>
        <fullName evidence="1">Uncharacterized protein</fullName>
    </submittedName>
</protein>
<organism evidence="1 2">
    <name type="scientific">Cladorrhinum samala</name>
    <dbReference type="NCBI Taxonomy" id="585594"/>
    <lineage>
        <taxon>Eukaryota</taxon>
        <taxon>Fungi</taxon>
        <taxon>Dikarya</taxon>
        <taxon>Ascomycota</taxon>
        <taxon>Pezizomycotina</taxon>
        <taxon>Sordariomycetes</taxon>
        <taxon>Sordariomycetidae</taxon>
        <taxon>Sordariales</taxon>
        <taxon>Podosporaceae</taxon>
        <taxon>Cladorrhinum</taxon>
    </lineage>
</organism>
<reference evidence="1" key="2">
    <citation type="submission" date="2023-06" db="EMBL/GenBank/DDBJ databases">
        <authorList>
            <consortium name="Lawrence Berkeley National Laboratory"/>
            <person name="Mondo S.J."/>
            <person name="Hensen N."/>
            <person name="Bonometti L."/>
            <person name="Westerberg I."/>
            <person name="Brannstrom I.O."/>
            <person name="Guillou S."/>
            <person name="Cros-Aarteil S."/>
            <person name="Calhoun S."/>
            <person name="Haridas S."/>
            <person name="Kuo A."/>
            <person name="Pangilinan J."/>
            <person name="Riley R."/>
            <person name="Labutti K."/>
            <person name="Andreopoulos B."/>
            <person name="Lipzen A."/>
            <person name="Chen C."/>
            <person name="Yanf M."/>
            <person name="Daum C."/>
            <person name="Ng V."/>
            <person name="Clum A."/>
            <person name="Steindorff A."/>
            <person name="Ohm R."/>
            <person name="Martin F."/>
            <person name="Silar P."/>
            <person name="Natvig D."/>
            <person name="Lalanne C."/>
            <person name="Gautier V."/>
            <person name="Ament-Velasquez S.L."/>
            <person name="Kruys A."/>
            <person name="Hutchinson M.I."/>
            <person name="Powell A.J."/>
            <person name="Barry K."/>
            <person name="Miller A.N."/>
            <person name="Grigoriev I.V."/>
            <person name="Debuchy R."/>
            <person name="Gladieux P."/>
            <person name="Thoren M.H."/>
            <person name="Johannesson H."/>
        </authorList>
    </citation>
    <scope>NUCLEOTIDE SEQUENCE</scope>
    <source>
        <strain evidence="1">PSN324</strain>
    </source>
</reference>
<name>A0AAV9HS74_9PEZI</name>
<proteinExistence type="predicted"/>
<accession>A0AAV9HS74</accession>
<gene>
    <name evidence="1" type="ORF">QBC42DRAFT_326798</name>
</gene>
<evidence type="ECO:0000313" key="2">
    <source>
        <dbReference type="Proteomes" id="UP001321749"/>
    </source>
</evidence>
<dbReference type="Proteomes" id="UP001321749">
    <property type="component" value="Unassembled WGS sequence"/>
</dbReference>
<sequence length="145" mass="15179">MATPIPIASVGANPGIAKELQEKLLPEYNIVHICFDLNSATAELPLICSGDREVSPSSGLGSNAELSASDRQIPRAIIFGGSLSDDEVEVVTEAVHTKVPEIKALHVTKQDILDAGGQGPNPEIISTVLRKKLAELGALSDNSDA</sequence>